<dbReference type="Proteomes" id="UP000224740">
    <property type="component" value="Unassembled WGS sequence"/>
</dbReference>
<organism evidence="2 5">
    <name type="scientific">Malaciobacter marinus</name>
    <dbReference type="NCBI Taxonomy" id="505249"/>
    <lineage>
        <taxon>Bacteria</taxon>
        <taxon>Pseudomonadati</taxon>
        <taxon>Campylobacterota</taxon>
        <taxon>Epsilonproteobacteria</taxon>
        <taxon>Campylobacterales</taxon>
        <taxon>Arcobacteraceae</taxon>
        <taxon>Malaciobacter</taxon>
    </lineage>
</organism>
<dbReference type="KEGG" id="amar:AMRN_0892"/>
<keyword evidence="4" id="KW-1185">Reference proteome</keyword>
<feature type="transmembrane region" description="Helical" evidence="1">
    <location>
        <begin position="7"/>
        <end position="24"/>
    </location>
</feature>
<feature type="transmembrane region" description="Helical" evidence="1">
    <location>
        <begin position="89"/>
        <end position="108"/>
    </location>
</feature>
<evidence type="ECO:0000313" key="3">
    <source>
        <dbReference type="EMBL" id="PHO14689.1"/>
    </source>
</evidence>
<dbReference type="AlphaFoldDB" id="A0A347TJ66"/>
<feature type="transmembrane region" description="Helical" evidence="1">
    <location>
        <begin position="350"/>
        <end position="368"/>
    </location>
</feature>
<feature type="transmembrane region" description="Helical" evidence="1">
    <location>
        <begin position="120"/>
        <end position="137"/>
    </location>
</feature>
<reference evidence="2 5" key="3">
    <citation type="submission" date="2018-08" db="EMBL/GenBank/DDBJ databases">
        <title>Complete genome of the Arcobacter marinus type strain JCM 15502.</title>
        <authorList>
            <person name="Miller W.G."/>
            <person name="Yee E."/>
            <person name="Huynh S."/>
            <person name="Parker C.T."/>
        </authorList>
    </citation>
    <scope>NUCLEOTIDE SEQUENCE [LARGE SCALE GENOMIC DNA]</scope>
    <source>
        <strain evidence="2 5">JCM 15502</strain>
    </source>
</reference>
<feature type="transmembrane region" description="Helical" evidence="1">
    <location>
        <begin position="195"/>
        <end position="220"/>
    </location>
</feature>
<accession>A0A347TJ66</accession>
<feature type="transmembrane region" description="Helical" evidence="1">
    <location>
        <begin position="232"/>
        <end position="252"/>
    </location>
</feature>
<protein>
    <submittedName>
        <fullName evidence="2">Putative membrane protein</fullName>
    </submittedName>
</protein>
<evidence type="ECO:0000313" key="2">
    <source>
        <dbReference type="EMBL" id="AXX86644.1"/>
    </source>
</evidence>
<keyword evidence="1" id="KW-0472">Membrane</keyword>
<name>A0A347TJ66_9BACT</name>
<feature type="transmembrane region" description="Helical" evidence="1">
    <location>
        <begin position="36"/>
        <end position="53"/>
    </location>
</feature>
<proteinExistence type="predicted"/>
<evidence type="ECO:0000313" key="4">
    <source>
        <dbReference type="Proteomes" id="UP000224740"/>
    </source>
</evidence>
<evidence type="ECO:0000313" key="5">
    <source>
        <dbReference type="Proteomes" id="UP000264693"/>
    </source>
</evidence>
<feature type="transmembrane region" description="Helical" evidence="1">
    <location>
        <begin position="65"/>
        <end position="83"/>
    </location>
</feature>
<reference evidence="3" key="2">
    <citation type="submission" date="2017-09" db="EMBL/GenBank/DDBJ databases">
        <authorList>
            <person name="Perez-Cataluna A."/>
            <person name="Figueras M.J."/>
            <person name="Salas-Masso N."/>
        </authorList>
    </citation>
    <scope>NUCLEOTIDE SEQUENCE</scope>
    <source>
        <strain evidence="3">CECT 7727</strain>
    </source>
</reference>
<dbReference type="EMBL" id="CP032101">
    <property type="protein sequence ID" value="AXX86644.1"/>
    <property type="molecule type" value="Genomic_DNA"/>
</dbReference>
<feature type="transmembrane region" description="Helical" evidence="1">
    <location>
        <begin position="318"/>
        <end position="338"/>
    </location>
</feature>
<gene>
    <name evidence="2" type="ORF">AMRN_0892</name>
    <name evidence="3" type="ORF">CPH92_10455</name>
</gene>
<dbReference type="RefSeq" id="WP_099311666.1">
    <property type="nucleotide sequence ID" value="NZ_CP032101.1"/>
</dbReference>
<sequence>MILNITTIYLILIIVPIYFYLNGTVYNTSGFESAKVLPLSYYITFLIGLYVLITKKYKISFIDIFILLSLIIAIATLTFSILILDLKTVNLNLFLLYFIPQVFSYIIGKEISKNYNLDSTIKILSISLCTFISIHFLDTLLNKNIYDAIINRGTDNIFYFMTIYQKLVSYPLVLSIILFLTLFSNIKYKYIYSSLIFFEIVVSAAREPLAMLLFMFLLFFLLNIKNISILKILKVISLLFFSLVLIVLFLDIEDLYIYNKLMLIFDSSMEGYDLSGGRIEQILRFLEYLPNLNIIIGEGFLISEYFPEGTFHNQWIEYFVKGGLFFFLSMLFIFIFAIKKALVLSKYDRKFQLVAIILITLLLVSFNINTPMRTPYSSIIIWLIIGYVSNGINYKKDKIRL</sequence>
<keyword evidence="1" id="KW-0812">Transmembrane</keyword>
<evidence type="ECO:0000256" key="1">
    <source>
        <dbReference type="SAM" id="Phobius"/>
    </source>
</evidence>
<feature type="transmembrane region" description="Helical" evidence="1">
    <location>
        <begin position="374"/>
        <end position="392"/>
    </location>
</feature>
<feature type="transmembrane region" description="Helical" evidence="1">
    <location>
        <begin position="157"/>
        <end position="183"/>
    </location>
</feature>
<dbReference type="EMBL" id="NXAO01000048">
    <property type="protein sequence ID" value="PHO14689.1"/>
    <property type="molecule type" value="Genomic_DNA"/>
</dbReference>
<dbReference type="Proteomes" id="UP000264693">
    <property type="component" value="Chromosome"/>
</dbReference>
<reference evidence="4" key="1">
    <citation type="submission" date="2017-09" db="EMBL/GenBank/DDBJ databases">
        <title>Arcobacter canalis sp. nov., a new species isolated from a water canal contaminated with urban sewage.</title>
        <authorList>
            <person name="Perez-Cataluna A."/>
            <person name="Salas-Masso N."/>
            <person name="Figueras M.J."/>
        </authorList>
    </citation>
    <scope>NUCLEOTIDE SEQUENCE [LARGE SCALE GENOMIC DNA]</scope>
    <source>
        <strain evidence="4">CECT 7727</strain>
    </source>
</reference>
<keyword evidence="1" id="KW-1133">Transmembrane helix</keyword>